<accession>A0ABP8MRB6</accession>
<feature type="chain" id="PRO_5047516504" description="Lipocalin-like domain-containing protein" evidence="1">
    <location>
        <begin position="18"/>
        <end position="177"/>
    </location>
</feature>
<proteinExistence type="predicted"/>
<keyword evidence="1" id="KW-0732">Signal</keyword>
<dbReference type="RefSeq" id="WP_345242738.1">
    <property type="nucleotide sequence ID" value="NZ_BAABHD010000022.1"/>
</dbReference>
<name>A0ABP8MRB6_9BACT</name>
<dbReference type="Proteomes" id="UP001501175">
    <property type="component" value="Unassembled WGS sequence"/>
</dbReference>
<evidence type="ECO:0000313" key="3">
    <source>
        <dbReference type="Proteomes" id="UP001501175"/>
    </source>
</evidence>
<keyword evidence="3" id="KW-1185">Reference proteome</keyword>
<evidence type="ECO:0000313" key="2">
    <source>
        <dbReference type="EMBL" id="GAA4453349.1"/>
    </source>
</evidence>
<comment type="caution">
    <text evidence="2">The sequence shown here is derived from an EMBL/GenBank/DDBJ whole genome shotgun (WGS) entry which is preliminary data.</text>
</comment>
<sequence>MKKLILSLLTLSFLATACTNPDNQIEPAIQSKVPGDVSGKWMWGTFSMSNFWKEGQYAGNPYEQSVVFDFKPNGEYEQYVINATTSYNCRTEAYTYIKGKVKFDEDEQTFTLTPKSGNYRGNYSCAPSKNFKRDAKQSELKGGTFYYEVVVQNGQKKLLIKDTPSDTQAMTLKATSW</sequence>
<gene>
    <name evidence="2" type="ORF">GCM10023189_18240</name>
</gene>
<dbReference type="EMBL" id="BAABHD010000022">
    <property type="protein sequence ID" value="GAA4453349.1"/>
    <property type="molecule type" value="Genomic_DNA"/>
</dbReference>
<evidence type="ECO:0000256" key="1">
    <source>
        <dbReference type="SAM" id="SignalP"/>
    </source>
</evidence>
<evidence type="ECO:0008006" key="4">
    <source>
        <dbReference type="Google" id="ProtNLM"/>
    </source>
</evidence>
<dbReference type="PROSITE" id="PS51257">
    <property type="entry name" value="PROKAR_LIPOPROTEIN"/>
    <property type="match status" value="1"/>
</dbReference>
<feature type="signal peptide" evidence="1">
    <location>
        <begin position="1"/>
        <end position="17"/>
    </location>
</feature>
<organism evidence="2 3">
    <name type="scientific">Nibrella saemangeumensis</name>
    <dbReference type="NCBI Taxonomy" id="1084526"/>
    <lineage>
        <taxon>Bacteria</taxon>
        <taxon>Pseudomonadati</taxon>
        <taxon>Bacteroidota</taxon>
        <taxon>Cytophagia</taxon>
        <taxon>Cytophagales</taxon>
        <taxon>Spirosomataceae</taxon>
        <taxon>Nibrella</taxon>
    </lineage>
</organism>
<reference evidence="3" key="1">
    <citation type="journal article" date="2019" name="Int. J. Syst. Evol. Microbiol.">
        <title>The Global Catalogue of Microorganisms (GCM) 10K type strain sequencing project: providing services to taxonomists for standard genome sequencing and annotation.</title>
        <authorList>
            <consortium name="The Broad Institute Genomics Platform"/>
            <consortium name="The Broad Institute Genome Sequencing Center for Infectious Disease"/>
            <person name="Wu L."/>
            <person name="Ma J."/>
        </authorList>
    </citation>
    <scope>NUCLEOTIDE SEQUENCE [LARGE SCALE GENOMIC DNA]</scope>
    <source>
        <strain evidence="3">JCM 17927</strain>
    </source>
</reference>
<protein>
    <recommendedName>
        <fullName evidence="4">Lipocalin-like domain-containing protein</fullName>
    </recommendedName>
</protein>